<dbReference type="Proteomes" id="UP000029981">
    <property type="component" value="Chromosome 2"/>
</dbReference>
<dbReference type="AlphaFoldDB" id="A0A0A0LP56"/>
<name>A0A0A0LP56_CUCSA</name>
<organism evidence="1 2">
    <name type="scientific">Cucumis sativus</name>
    <name type="common">Cucumber</name>
    <dbReference type="NCBI Taxonomy" id="3659"/>
    <lineage>
        <taxon>Eukaryota</taxon>
        <taxon>Viridiplantae</taxon>
        <taxon>Streptophyta</taxon>
        <taxon>Embryophyta</taxon>
        <taxon>Tracheophyta</taxon>
        <taxon>Spermatophyta</taxon>
        <taxon>Magnoliopsida</taxon>
        <taxon>eudicotyledons</taxon>
        <taxon>Gunneridae</taxon>
        <taxon>Pentapetalae</taxon>
        <taxon>rosids</taxon>
        <taxon>fabids</taxon>
        <taxon>Cucurbitales</taxon>
        <taxon>Cucurbitaceae</taxon>
        <taxon>Benincaseae</taxon>
        <taxon>Cucumis</taxon>
    </lineage>
</organism>
<proteinExistence type="predicted"/>
<protein>
    <submittedName>
        <fullName evidence="1">Uncharacterized protein</fullName>
    </submittedName>
</protein>
<accession>A0A0A0LP56</accession>
<evidence type="ECO:0000313" key="2">
    <source>
        <dbReference type="Proteomes" id="UP000029981"/>
    </source>
</evidence>
<reference evidence="1 2" key="2">
    <citation type="journal article" date="2009" name="PLoS ONE">
        <title>An integrated genetic and cytogenetic map of the cucumber genome.</title>
        <authorList>
            <person name="Ren Y."/>
            <person name="Zhang Z."/>
            <person name="Liu J."/>
            <person name="Staub J.E."/>
            <person name="Han Y."/>
            <person name="Cheng Z."/>
            <person name="Li X."/>
            <person name="Lu J."/>
            <person name="Miao H."/>
            <person name="Kang H."/>
            <person name="Xie B."/>
            <person name="Gu X."/>
            <person name="Wang X."/>
            <person name="Du Y."/>
            <person name="Jin W."/>
            <person name="Huang S."/>
        </authorList>
    </citation>
    <scope>NUCLEOTIDE SEQUENCE [LARGE SCALE GENOMIC DNA]</scope>
    <source>
        <strain evidence="2">cv. 9930</strain>
    </source>
</reference>
<dbReference type="Gramene" id="KGN61781">
    <property type="protein sequence ID" value="KGN61781"/>
    <property type="gene ID" value="Csa_2G245450"/>
</dbReference>
<sequence length="93" mass="10788">MKSEGLRKLKEMDYQVRRRIGGDQKRQQFTLYEEARWKRYAERNIEMEESSPAQDYGGWMNVGRRCSSGAAATCVGGAVPRRAETVRDVEREN</sequence>
<evidence type="ECO:0000313" key="1">
    <source>
        <dbReference type="EMBL" id="KGN61781.1"/>
    </source>
</evidence>
<keyword evidence="2" id="KW-1185">Reference proteome</keyword>
<reference evidence="1 2" key="4">
    <citation type="journal article" date="2011" name="BMC Genomics">
        <title>RNA-Seq improves annotation of protein-coding genes in the cucumber genome.</title>
        <authorList>
            <person name="Li Z."/>
            <person name="Zhang Z."/>
            <person name="Yan P."/>
            <person name="Huang S."/>
            <person name="Fei Z."/>
            <person name="Lin K."/>
        </authorList>
    </citation>
    <scope>NUCLEOTIDE SEQUENCE [LARGE SCALE GENOMIC DNA]</scope>
    <source>
        <strain evidence="2">cv. 9930</strain>
    </source>
</reference>
<dbReference type="EMBL" id="CM002923">
    <property type="protein sequence ID" value="KGN61781.1"/>
    <property type="molecule type" value="Genomic_DNA"/>
</dbReference>
<reference evidence="1 2" key="1">
    <citation type="journal article" date="2009" name="Nat. Genet.">
        <title>The genome of the cucumber, Cucumis sativus L.</title>
        <authorList>
            <person name="Huang S."/>
            <person name="Li R."/>
            <person name="Zhang Z."/>
            <person name="Li L."/>
            <person name="Gu X."/>
            <person name="Fan W."/>
            <person name="Lucas W.J."/>
            <person name="Wang X."/>
            <person name="Xie B."/>
            <person name="Ni P."/>
            <person name="Ren Y."/>
            <person name="Zhu H."/>
            <person name="Li J."/>
            <person name="Lin K."/>
            <person name="Jin W."/>
            <person name="Fei Z."/>
            <person name="Li G."/>
            <person name="Staub J."/>
            <person name="Kilian A."/>
            <person name="van der Vossen E.A."/>
            <person name="Wu Y."/>
            <person name="Guo J."/>
            <person name="He J."/>
            <person name="Jia Z."/>
            <person name="Ren Y."/>
            <person name="Tian G."/>
            <person name="Lu Y."/>
            <person name="Ruan J."/>
            <person name="Qian W."/>
            <person name="Wang M."/>
            <person name="Huang Q."/>
            <person name="Li B."/>
            <person name="Xuan Z."/>
            <person name="Cao J."/>
            <person name="Asan"/>
            <person name="Wu Z."/>
            <person name="Zhang J."/>
            <person name="Cai Q."/>
            <person name="Bai Y."/>
            <person name="Zhao B."/>
            <person name="Han Y."/>
            <person name="Li Y."/>
            <person name="Li X."/>
            <person name="Wang S."/>
            <person name="Shi Q."/>
            <person name="Liu S."/>
            <person name="Cho W.K."/>
            <person name="Kim J.Y."/>
            <person name="Xu Y."/>
            <person name="Heller-Uszynska K."/>
            <person name="Miao H."/>
            <person name="Cheng Z."/>
            <person name="Zhang S."/>
            <person name="Wu J."/>
            <person name="Yang Y."/>
            <person name="Kang H."/>
            <person name="Li M."/>
            <person name="Liang H."/>
            <person name="Ren X."/>
            <person name="Shi Z."/>
            <person name="Wen M."/>
            <person name="Jian M."/>
            <person name="Yang H."/>
            <person name="Zhang G."/>
            <person name="Yang Z."/>
            <person name="Chen R."/>
            <person name="Liu S."/>
            <person name="Li J."/>
            <person name="Ma L."/>
            <person name="Liu H."/>
            <person name="Zhou Y."/>
            <person name="Zhao J."/>
            <person name="Fang X."/>
            <person name="Li G."/>
            <person name="Fang L."/>
            <person name="Li Y."/>
            <person name="Liu D."/>
            <person name="Zheng H."/>
            <person name="Zhang Y."/>
            <person name="Qin N."/>
            <person name="Li Z."/>
            <person name="Yang G."/>
            <person name="Yang S."/>
            <person name="Bolund L."/>
            <person name="Kristiansen K."/>
            <person name="Zheng H."/>
            <person name="Li S."/>
            <person name="Zhang X."/>
            <person name="Yang H."/>
            <person name="Wang J."/>
            <person name="Sun R."/>
            <person name="Zhang B."/>
            <person name="Jiang S."/>
            <person name="Wang J."/>
            <person name="Du Y."/>
            <person name="Li S."/>
        </authorList>
    </citation>
    <scope>NUCLEOTIDE SEQUENCE [LARGE SCALE GENOMIC DNA]</scope>
    <source>
        <strain evidence="2">cv. 9930</strain>
    </source>
</reference>
<reference evidence="1 2" key="3">
    <citation type="journal article" date="2010" name="BMC Genomics">
        <title>Transcriptome sequencing and comparative analysis of cucumber flowers with different sex types.</title>
        <authorList>
            <person name="Guo S."/>
            <person name="Zheng Y."/>
            <person name="Joung J.G."/>
            <person name="Liu S."/>
            <person name="Zhang Z."/>
            <person name="Crasta O.R."/>
            <person name="Sobral B.W."/>
            <person name="Xu Y."/>
            <person name="Huang S."/>
            <person name="Fei Z."/>
        </authorList>
    </citation>
    <scope>NUCLEOTIDE SEQUENCE [LARGE SCALE GENOMIC DNA]</scope>
    <source>
        <strain evidence="2">cv. 9930</strain>
    </source>
</reference>
<gene>
    <name evidence="1" type="ORF">Csa_2G245450</name>
</gene>